<organism evidence="2 4">
    <name type="scientific">Formosa algae</name>
    <dbReference type="NCBI Taxonomy" id="225843"/>
    <lineage>
        <taxon>Bacteria</taxon>
        <taxon>Pseudomonadati</taxon>
        <taxon>Bacteroidota</taxon>
        <taxon>Flavobacteriia</taxon>
        <taxon>Flavobacteriales</taxon>
        <taxon>Flavobacteriaceae</taxon>
        <taxon>Formosa</taxon>
    </lineage>
</organism>
<dbReference type="Proteomes" id="UP001231587">
    <property type="component" value="Unassembled WGS sequence"/>
</dbReference>
<accession>A0A9X1C9V3</accession>
<dbReference type="OrthoDB" id="9785911at2"/>
<keyword evidence="5" id="KW-1185">Reference proteome</keyword>
<reference evidence="2" key="1">
    <citation type="submission" date="2021-03" db="EMBL/GenBank/DDBJ databases">
        <title>Genomic Encyclopedia of Type Strains, Phase IV (KMG-IV): sequencing the most valuable type-strain genomes for metagenomic binning, comparative biology and taxonomic classification.</title>
        <authorList>
            <person name="Goeker M."/>
        </authorList>
    </citation>
    <scope>NUCLEOTIDE SEQUENCE</scope>
    <source>
        <strain evidence="2">DSM 15523</strain>
        <strain evidence="3 5">DSM 16476</strain>
    </source>
</reference>
<evidence type="ECO:0000313" key="5">
    <source>
        <dbReference type="Proteomes" id="UP001231587"/>
    </source>
</evidence>
<sequence length="351" mass="41089">MKLTASEIKNDFDFDEYLKIVNSFDFVNPFYRIWAGNIDDVIDERLFYFTLKDEHNKTLMVMPFLFIKIPSVVDGVTYYDVKSPYGYSGPIFNDDVTDDVFISFWTLVDAWYKEHHVVSEFLRFSLNGNYKCYSGHLIPTLTNVKGEIVSEDLQWNNFKSKVRNNYRKGVSENLNIVFVQDASDQESIAVFHNIYIRTMQRINASIEYHYALSYFQNIIELSKNDFLLAIVYKDDVAISAELILISGDTLFSYLGGTLSEYFNLRPNDFLKIAVIQWARAHEYKYYILGGGRKDGDDLYHYKKTFFPKDPDEMYFTGRKITNHQIYQKLNVLLGTADSGENYFPSYRHGMK</sequence>
<protein>
    <recommendedName>
        <fullName evidence="1">BioF2-like acetyltransferase domain-containing protein</fullName>
    </recommendedName>
</protein>
<dbReference type="InterPro" id="IPR016181">
    <property type="entry name" value="Acyl_CoA_acyltransferase"/>
</dbReference>
<dbReference type="InterPro" id="IPR038740">
    <property type="entry name" value="BioF2-like_GNAT_dom"/>
</dbReference>
<evidence type="ECO:0000313" key="2">
    <source>
        <dbReference type="EMBL" id="MBP1841023.1"/>
    </source>
</evidence>
<dbReference type="AlphaFoldDB" id="A0A9X1C9V3"/>
<dbReference type="SUPFAM" id="SSF55729">
    <property type="entry name" value="Acyl-CoA N-acyltransferases (Nat)"/>
    <property type="match status" value="1"/>
</dbReference>
<dbReference type="EMBL" id="JAUSUU010000009">
    <property type="protein sequence ID" value="MDQ0336557.1"/>
    <property type="molecule type" value="Genomic_DNA"/>
</dbReference>
<evidence type="ECO:0000313" key="4">
    <source>
        <dbReference type="Proteomes" id="UP001138672"/>
    </source>
</evidence>
<dbReference type="Gene3D" id="3.40.630.30">
    <property type="match status" value="1"/>
</dbReference>
<evidence type="ECO:0000313" key="3">
    <source>
        <dbReference type="EMBL" id="MDQ0336557.1"/>
    </source>
</evidence>
<dbReference type="Proteomes" id="UP001138672">
    <property type="component" value="Unassembled WGS sequence"/>
</dbReference>
<dbReference type="Pfam" id="PF13480">
    <property type="entry name" value="Acetyltransf_6"/>
    <property type="match status" value="1"/>
</dbReference>
<dbReference type="EMBL" id="JAGGJQ010000009">
    <property type="protein sequence ID" value="MBP1841023.1"/>
    <property type="molecule type" value="Genomic_DNA"/>
</dbReference>
<proteinExistence type="predicted"/>
<dbReference type="RefSeq" id="WP_057779625.1">
    <property type="nucleotide sequence ID" value="NZ_JAGGJQ010000009.1"/>
</dbReference>
<comment type="caution">
    <text evidence="2">The sequence shown here is derived from an EMBL/GenBank/DDBJ whole genome shotgun (WGS) entry which is preliminary data.</text>
</comment>
<dbReference type="PANTHER" id="PTHR36174:SF1">
    <property type="entry name" value="LIPID II:GLYCINE GLYCYLTRANSFERASE"/>
    <property type="match status" value="1"/>
</dbReference>
<name>A0A9X1C9V3_9FLAO</name>
<feature type="domain" description="BioF2-like acetyltransferase" evidence="1">
    <location>
        <begin position="160"/>
        <end position="302"/>
    </location>
</feature>
<dbReference type="InterPro" id="IPR050644">
    <property type="entry name" value="PG_Glycine_Bridge_Synth"/>
</dbReference>
<dbReference type="PANTHER" id="PTHR36174">
    <property type="entry name" value="LIPID II:GLYCINE GLYCYLTRANSFERASE"/>
    <property type="match status" value="1"/>
</dbReference>
<gene>
    <name evidence="2" type="ORF">J2Z56_002955</name>
    <name evidence="3" type="ORF">J2Z57_003011</name>
</gene>
<evidence type="ECO:0000259" key="1">
    <source>
        <dbReference type="Pfam" id="PF13480"/>
    </source>
</evidence>